<sequence>MVVIKAKGVLFDMDGTLVDTTACVEKAWRDKAVKHGVDVETVAKYVHGRPTVDTLRAHFPAECHTVEHAQEFEAVFVETREGVRAVPGAHAAVEAVGEHQWAIVTAASGMWARKRLAQMDFPPPPHLVAAEDVALGKPDPEGYLRGARALGLDPAEVVVFEDSPYGVMAAAAAGATVVALLTSTARARLEEAGAHYIVGDFRDVAITSHGDHISVVV</sequence>
<proteinExistence type="predicted"/>
<dbReference type="GO" id="GO:0050308">
    <property type="term" value="F:sugar-phosphatase activity"/>
    <property type="evidence" value="ECO:0007669"/>
    <property type="project" value="TreeGrafter"/>
</dbReference>
<dbReference type="PANTHER" id="PTHR43481:SF4">
    <property type="entry name" value="GLYCEROL-1-PHOSPHATE PHOSPHOHYDROLASE 1-RELATED"/>
    <property type="match status" value="1"/>
</dbReference>
<dbReference type="Pfam" id="PF00702">
    <property type="entry name" value="Hydrolase"/>
    <property type="match status" value="1"/>
</dbReference>
<evidence type="ECO:0000313" key="2">
    <source>
        <dbReference type="Proteomes" id="UP001143981"/>
    </source>
</evidence>
<dbReference type="OrthoDB" id="40579at2759"/>
<dbReference type="Gene3D" id="3.40.50.1000">
    <property type="entry name" value="HAD superfamily/HAD-like"/>
    <property type="match status" value="1"/>
</dbReference>
<dbReference type="InterPro" id="IPR006439">
    <property type="entry name" value="HAD-SF_hydro_IA"/>
</dbReference>
<dbReference type="EMBL" id="JANBOI010001333">
    <property type="protein sequence ID" value="KAJ1726859.1"/>
    <property type="molecule type" value="Genomic_DNA"/>
</dbReference>
<name>A0A9W7Y9V6_9FUNG</name>
<dbReference type="Gene3D" id="1.10.150.240">
    <property type="entry name" value="Putative phosphatase, domain 2"/>
    <property type="match status" value="1"/>
</dbReference>
<accession>A0A9W7Y9V6</accession>
<dbReference type="InterPro" id="IPR051806">
    <property type="entry name" value="HAD-like_SPP"/>
</dbReference>
<dbReference type="InterPro" id="IPR023198">
    <property type="entry name" value="PGP-like_dom2"/>
</dbReference>
<dbReference type="SFLD" id="SFLDS00003">
    <property type="entry name" value="Haloacid_Dehalogenase"/>
    <property type="match status" value="1"/>
</dbReference>
<gene>
    <name evidence="1" type="ORF">LPJ61_004915</name>
</gene>
<dbReference type="NCBIfam" id="TIGR01509">
    <property type="entry name" value="HAD-SF-IA-v3"/>
    <property type="match status" value="1"/>
</dbReference>
<dbReference type="PRINTS" id="PR00413">
    <property type="entry name" value="HADHALOGNASE"/>
</dbReference>
<comment type="caution">
    <text evidence="1">The sequence shown here is derived from an EMBL/GenBank/DDBJ whole genome shotgun (WGS) entry which is preliminary data.</text>
</comment>
<protein>
    <submittedName>
        <fullName evidence="1">Uncharacterized protein</fullName>
    </submittedName>
</protein>
<dbReference type="PANTHER" id="PTHR43481">
    <property type="entry name" value="FRUCTOSE-1-PHOSPHATE PHOSPHATASE"/>
    <property type="match status" value="1"/>
</dbReference>
<dbReference type="SFLD" id="SFLDG01129">
    <property type="entry name" value="C1.5:_HAD__Beta-PGM__Phosphata"/>
    <property type="match status" value="1"/>
</dbReference>
<evidence type="ECO:0000313" key="1">
    <source>
        <dbReference type="EMBL" id="KAJ1726859.1"/>
    </source>
</evidence>
<dbReference type="AlphaFoldDB" id="A0A9W7Y9V6"/>
<keyword evidence="2" id="KW-1185">Reference proteome</keyword>
<dbReference type="SUPFAM" id="SSF56784">
    <property type="entry name" value="HAD-like"/>
    <property type="match status" value="1"/>
</dbReference>
<organism evidence="1 2">
    <name type="scientific">Coemansia biformis</name>
    <dbReference type="NCBI Taxonomy" id="1286918"/>
    <lineage>
        <taxon>Eukaryota</taxon>
        <taxon>Fungi</taxon>
        <taxon>Fungi incertae sedis</taxon>
        <taxon>Zoopagomycota</taxon>
        <taxon>Kickxellomycotina</taxon>
        <taxon>Kickxellomycetes</taxon>
        <taxon>Kickxellales</taxon>
        <taxon>Kickxellaceae</taxon>
        <taxon>Coemansia</taxon>
    </lineage>
</organism>
<dbReference type="InterPro" id="IPR023214">
    <property type="entry name" value="HAD_sf"/>
</dbReference>
<dbReference type="InterPro" id="IPR036412">
    <property type="entry name" value="HAD-like_sf"/>
</dbReference>
<dbReference type="Proteomes" id="UP001143981">
    <property type="component" value="Unassembled WGS sequence"/>
</dbReference>
<reference evidence="1" key="1">
    <citation type="submission" date="2022-07" db="EMBL/GenBank/DDBJ databases">
        <title>Phylogenomic reconstructions and comparative analyses of Kickxellomycotina fungi.</title>
        <authorList>
            <person name="Reynolds N.K."/>
            <person name="Stajich J.E."/>
            <person name="Barry K."/>
            <person name="Grigoriev I.V."/>
            <person name="Crous P."/>
            <person name="Smith M.E."/>
        </authorList>
    </citation>
    <scope>NUCLEOTIDE SEQUENCE</scope>
    <source>
        <strain evidence="1">BCRC 34381</strain>
    </source>
</reference>